<dbReference type="RefSeq" id="WP_345012518.1">
    <property type="nucleotide sequence ID" value="NZ_BAABFC010000012.1"/>
</dbReference>
<sequence length="147" mass="15768">MQAQPHPPLAAVLALLQACDLPTRDIHPDQRHRFWSLGPMDQPDGIIGLEVHGGQGLLRSLAVRPACRSQGLARQLLATVTAQAQTLGLTDLYLLTTTAPDYFARQGFTQVAREDVPQSIRQCSEFAAVCPQSAIVMRLALSGAASG</sequence>
<name>A0ABP8QAP0_9GAMM</name>
<evidence type="ECO:0000259" key="5">
    <source>
        <dbReference type="PROSITE" id="PS51186"/>
    </source>
</evidence>
<organism evidence="6 7">
    <name type="scientific">Pseudaeromonas paramecii</name>
    <dbReference type="NCBI Taxonomy" id="2138166"/>
    <lineage>
        <taxon>Bacteria</taxon>
        <taxon>Pseudomonadati</taxon>
        <taxon>Pseudomonadota</taxon>
        <taxon>Gammaproteobacteria</taxon>
        <taxon>Aeromonadales</taxon>
        <taxon>Aeromonadaceae</taxon>
        <taxon>Pseudaeromonas</taxon>
    </lineage>
</organism>
<evidence type="ECO:0000313" key="7">
    <source>
        <dbReference type="Proteomes" id="UP001501321"/>
    </source>
</evidence>
<dbReference type="CDD" id="cd04301">
    <property type="entry name" value="NAT_SF"/>
    <property type="match status" value="1"/>
</dbReference>
<protein>
    <recommendedName>
        <fullName evidence="1">Amino-acid acetyltransferase</fullName>
    </recommendedName>
    <alternativeName>
        <fullName evidence="4">N-acetylglutamate synthase</fullName>
    </alternativeName>
</protein>
<reference evidence="7" key="1">
    <citation type="journal article" date="2019" name="Int. J. Syst. Evol. Microbiol.">
        <title>The Global Catalogue of Microorganisms (GCM) 10K type strain sequencing project: providing services to taxonomists for standard genome sequencing and annotation.</title>
        <authorList>
            <consortium name="The Broad Institute Genomics Platform"/>
            <consortium name="The Broad Institute Genome Sequencing Center for Infectious Disease"/>
            <person name="Wu L."/>
            <person name="Ma J."/>
        </authorList>
    </citation>
    <scope>NUCLEOTIDE SEQUENCE [LARGE SCALE GENOMIC DNA]</scope>
    <source>
        <strain evidence="7">JCM 32226</strain>
    </source>
</reference>
<gene>
    <name evidence="6" type="ORF">GCM10023095_19590</name>
</gene>
<proteinExistence type="predicted"/>
<dbReference type="InterPro" id="IPR000182">
    <property type="entry name" value="GNAT_dom"/>
</dbReference>
<dbReference type="Gene3D" id="3.40.630.30">
    <property type="match status" value="1"/>
</dbReference>
<dbReference type="Pfam" id="PF13508">
    <property type="entry name" value="Acetyltransf_7"/>
    <property type="match status" value="1"/>
</dbReference>
<dbReference type="InterPro" id="IPR016181">
    <property type="entry name" value="Acyl_CoA_acyltransferase"/>
</dbReference>
<dbReference type="PANTHER" id="PTHR30602">
    <property type="entry name" value="AMINO-ACID ACETYLTRANSFERASE"/>
    <property type="match status" value="1"/>
</dbReference>
<feature type="domain" description="N-acetyltransferase" evidence="5">
    <location>
        <begin position="1"/>
        <end position="142"/>
    </location>
</feature>
<dbReference type="InterPro" id="IPR010167">
    <property type="entry name" value="NH2A_AcTrfase"/>
</dbReference>
<dbReference type="EMBL" id="BAABFC010000012">
    <property type="protein sequence ID" value="GAA4499430.1"/>
    <property type="molecule type" value="Genomic_DNA"/>
</dbReference>
<keyword evidence="2" id="KW-0808">Transferase</keyword>
<accession>A0ABP8QAP0</accession>
<evidence type="ECO:0000313" key="6">
    <source>
        <dbReference type="EMBL" id="GAA4499430.1"/>
    </source>
</evidence>
<keyword evidence="3" id="KW-0012">Acyltransferase</keyword>
<comment type="caution">
    <text evidence="6">The sequence shown here is derived from an EMBL/GenBank/DDBJ whole genome shotgun (WGS) entry which is preliminary data.</text>
</comment>
<dbReference type="Proteomes" id="UP001501321">
    <property type="component" value="Unassembled WGS sequence"/>
</dbReference>
<evidence type="ECO:0000256" key="3">
    <source>
        <dbReference type="ARBA" id="ARBA00023315"/>
    </source>
</evidence>
<dbReference type="PROSITE" id="PS51186">
    <property type="entry name" value="GNAT"/>
    <property type="match status" value="1"/>
</dbReference>
<dbReference type="PANTHER" id="PTHR30602:SF12">
    <property type="entry name" value="AMINO-ACID ACETYLTRANSFERASE NAGS1, CHLOROPLASTIC-RELATED"/>
    <property type="match status" value="1"/>
</dbReference>
<evidence type="ECO:0000256" key="2">
    <source>
        <dbReference type="ARBA" id="ARBA00022679"/>
    </source>
</evidence>
<keyword evidence="7" id="KW-1185">Reference proteome</keyword>
<dbReference type="SUPFAM" id="SSF55729">
    <property type="entry name" value="Acyl-CoA N-acyltransferases (Nat)"/>
    <property type="match status" value="1"/>
</dbReference>
<evidence type="ECO:0000256" key="4">
    <source>
        <dbReference type="ARBA" id="ARBA00033251"/>
    </source>
</evidence>
<dbReference type="NCBIfam" id="NF040501">
    <property type="entry name" value="resist_ArsN2"/>
    <property type="match status" value="1"/>
</dbReference>
<evidence type="ECO:0000256" key="1">
    <source>
        <dbReference type="ARBA" id="ARBA00015231"/>
    </source>
</evidence>